<dbReference type="GO" id="GO:0032391">
    <property type="term" value="C:photoreceptor connecting cilium"/>
    <property type="evidence" value="ECO:0007669"/>
    <property type="project" value="TreeGrafter"/>
</dbReference>
<dbReference type="InterPro" id="IPR051655">
    <property type="entry name" value="FAM161"/>
</dbReference>
<evidence type="ECO:0000256" key="9">
    <source>
        <dbReference type="ARBA" id="ARBA00023054"/>
    </source>
</evidence>
<comment type="function">
    <text evidence="14">Involved in ciliogenesis.</text>
</comment>
<dbReference type="PROSITE" id="PS00750">
    <property type="entry name" value="TCP1_1"/>
    <property type="match status" value="1"/>
</dbReference>
<evidence type="ECO:0000256" key="12">
    <source>
        <dbReference type="ARBA" id="ARBA00023212"/>
    </source>
</evidence>
<keyword evidence="13" id="KW-0966">Cell projection</keyword>
<dbReference type="SUPFAM" id="SSF48592">
    <property type="entry name" value="GroEL equatorial domain-like"/>
    <property type="match status" value="1"/>
</dbReference>
<keyword evidence="10" id="KW-0969">Cilium</keyword>
<evidence type="ECO:0000256" key="5">
    <source>
        <dbReference type="ARBA" id="ARBA00022490"/>
    </source>
</evidence>
<evidence type="ECO:0000256" key="1">
    <source>
        <dbReference type="ARBA" id="ARBA00004114"/>
    </source>
</evidence>
<feature type="compositionally biased region" description="Basic and acidic residues" evidence="18">
    <location>
        <begin position="993"/>
        <end position="1007"/>
    </location>
</feature>
<comment type="similarity">
    <text evidence="4 16">Belongs to the TCP-1 chaperonin family.</text>
</comment>
<dbReference type="InterPro" id="IPR017998">
    <property type="entry name" value="Chaperone_TCP-1"/>
</dbReference>
<feature type="region of interest" description="Disordered" evidence="18">
    <location>
        <begin position="1390"/>
        <end position="1411"/>
    </location>
</feature>
<dbReference type="STRING" id="8469.M7B899"/>
<dbReference type="NCBIfam" id="TIGR02342">
    <property type="entry name" value="chap_CCT_delta"/>
    <property type="match status" value="1"/>
</dbReference>
<dbReference type="PROSITE" id="PS00751">
    <property type="entry name" value="TCP1_2"/>
    <property type="match status" value="1"/>
</dbReference>
<dbReference type="FunFam" id="3.50.7.10:FF:000010">
    <property type="entry name" value="T-complex protein 1 subunit delta"/>
    <property type="match status" value="1"/>
</dbReference>
<keyword evidence="9" id="KW-0175">Coiled coil</keyword>
<evidence type="ECO:0000256" key="18">
    <source>
        <dbReference type="SAM" id="MobiDB-lite"/>
    </source>
</evidence>
<feature type="compositionally biased region" description="Basic and acidic residues" evidence="18">
    <location>
        <begin position="1400"/>
        <end position="1411"/>
    </location>
</feature>
<dbReference type="Pfam" id="PF00118">
    <property type="entry name" value="Cpn60_TCP1"/>
    <property type="match status" value="1"/>
</dbReference>
<evidence type="ECO:0000256" key="3">
    <source>
        <dbReference type="ARBA" id="ARBA00006663"/>
    </source>
</evidence>
<evidence type="ECO:0000256" key="17">
    <source>
        <dbReference type="RuleBase" id="RU004192"/>
    </source>
</evidence>
<evidence type="ECO:0000313" key="19">
    <source>
        <dbReference type="EMBL" id="EMP31765.1"/>
    </source>
</evidence>
<feature type="region of interest" description="Disordered" evidence="18">
    <location>
        <begin position="967"/>
        <end position="1008"/>
    </location>
</feature>
<comment type="subcellular location">
    <subcellularLocation>
        <location evidence="2">Cytoplasm</location>
        <location evidence="2">Cytoskeleton</location>
        <location evidence="2">Cilium basal body</location>
    </subcellularLocation>
    <subcellularLocation>
        <location evidence="1">Cytoplasm</location>
        <location evidence="1">Cytoskeleton</location>
        <location evidence="1">Microtubule organizing center</location>
        <location evidence="1">Centrosome</location>
        <location evidence="1">Centriole</location>
    </subcellularLocation>
</comment>
<dbReference type="GO" id="GO:0005814">
    <property type="term" value="C:centriole"/>
    <property type="evidence" value="ECO:0007669"/>
    <property type="project" value="UniProtKB-SubCell"/>
</dbReference>
<accession>M7B899</accession>
<dbReference type="PRINTS" id="PR00304">
    <property type="entry name" value="TCOMPLEXTCP1"/>
</dbReference>
<evidence type="ECO:0000256" key="15">
    <source>
        <dbReference type="ARBA" id="ARBA00049360"/>
    </source>
</evidence>
<dbReference type="InterPro" id="IPR054827">
    <property type="entry name" value="thermosome_alpha"/>
</dbReference>
<dbReference type="Pfam" id="PF10595">
    <property type="entry name" value="FAM161A_B"/>
    <property type="match status" value="1"/>
</dbReference>
<dbReference type="InterPro" id="IPR027413">
    <property type="entry name" value="GROEL-like_equatorial_sf"/>
</dbReference>
<dbReference type="eggNOG" id="ENOG502QRC3">
    <property type="taxonomic scope" value="Eukaryota"/>
</dbReference>
<evidence type="ECO:0000256" key="8">
    <source>
        <dbReference type="ARBA" id="ARBA00022840"/>
    </source>
</evidence>
<sequence length="1411" mass="159077">MWTKQTAASTLTLCRFNFAAKSFASHGGGFNLAAREQSFAAKAVADAIRTSLGPKGMDKMIQDGKGDVMITNDGATILKQMQVLHPAAKMLVELSKAQDIEAGDGTTSVVIIAGALLDACSRLLQKGIHPTIISESFQKALDKSIEVLTDMGQPVELSDRETLLNSATTSLNSKVVSQYSSLLSPMSVDAVMKVIDPTTASGVDLRDVKIVKKLGGTIDDCELVEGLVLTQKLANTGVTRVEKAKIGLIQFCLSAPKTDMDNQIVVSDYAQMDRVLREERAYILNLVKQIKKAGCNVLLIQKSILRDALSDLALHFLNKMKIMVIKDIEREDIEFICKTIGTKPVAHIDQFIADTLGSAELAEEVNLNGSGKLIKITGCASPGKTVTIVVRGSNKLVMEEAERSIHDALCVIRCLVKKRALIAGGGAPEIELALRLNEYARTLSGMDSYCVRAYGDAMEVIPSTLAENAGLNPISTVTELRNRHAQGEKTAGINIRKGGISNILEELVVQPLLVSLSALTLATETVRSILKIDDVDDFDLDCYAERQQSPTVSGDCEDWIDFPKMCHSNQEYYLKLEELKNAHLETMAKLENMYQNKLHLKGVQPLDNKDAAPNLCYRSIWDKSSFRPLNLHKSFSEPDLNNLSYSSLCDGSDAELELEEENGSETGSLTFAKEQIEKMWDGFSVEDYVYHTKHSLPNSPTFKMMGKKQKEWSPKVTVPKPFQMTIREAKKKQQNVKSKSQIEIENNLLKKQLEEEAECQKKFRANPVPASVFLPLYHEIMERNEERRKFVKERSKDILLATQRPFQFIKREEQRKEIRKMQLKDLSLPEKKTKLFQAKPVPKSVYSPAINDKLKEEELYREIRIQMRAEELLHNSSLPNSRLARRTIYKQRKQKCNQQKELEHKPRIKSRVPDFETLHQKFQNRLLKQKHVKHITVCEPFNLRTPRIPSNKGKILQDIQADEEKLKETRWPYASPRCKPRMRYSSANSSPLGREESKSPRITESTKRRIQAIRKSLEEKRKLEEEQKRIRAKQKQRVKKLQKLITTRAEANDPHQSLARMSKSKLKIIRKHEKQRMQEYLQEREEMEERVNQRPLLLERATQKNARIAAEKHYSDILRELGICEDFLSKKSQTAKLLDHSNAKGFGSCTEDRESLNEDKVQERESCDGEKVNSQSDQSCGEAEEEKASSQSDQSCEEEEKASSQSDQSCEEEEEASSQSDHDDEDVVECEDEYEDGLEEKPMASERQATGPSDSALDPDSGTDLAADVQKLAPMDVVEAEEEEGAPPPGAHWDLLKRVAMKLGLEVEEFKESAYNLIDILAAAAFSRVAFINKAVMGPIKMLWQTPPSLPPHLKEDREEILCTGKWFKYLYLPAPPPGSLVVLAANERDRQGQSSATPKNKDAKRLHLFG</sequence>
<dbReference type="SUPFAM" id="SSF54849">
    <property type="entry name" value="GroEL-intermediate domain like"/>
    <property type="match status" value="1"/>
</dbReference>
<dbReference type="Gene3D" id="3.50.7.10">
    <property type="entry name" value="GroEL"/>
    <property type="match status" value="1"/>
</dbReference>
<dbReference type="PANTHER" id="PTHR21501:SF3">
    <property type="entry name" value="PROTEIN FAM161A"/>
    <property type="match status" value="1"/>
</dbReference>
<evidence type="ECO:0000256" key="11">
    <source>
        <dbReference type="ARBA" id="ARBA00023186"/>
    </source>
</evidence>
<dbReference type="NCBIfam" id="NF041083">
    <property type="entry name" value="thermosome_beta"/>
    <property type="match status" value="1"/>
</dbReference>
<feature type="region of interest" description="Disordered" evidence="18">
    <location>
        <begin position="1142"/>
        <end position="1263"/>
    </location>
</feature>
<keyword evidence="20" id="KW-1185">Reference proteome</keyword>
<dbReference type="GO" id="GO:0005832">
    <property type="term" value="C:chaperonin-containing T-complex"/>
    <property type="evidence" value="ECO:0007669"/>
    <property type="project" value="UniProtKB-ARBA"/>
</dbReference>
<reference evidence="20" key="1">
    <citation type="journal article" date="2013" name="Nat. Genet.">
        <title>The draft genomes of soft-shell turtle and green sea turtle yield insights into the development and evolution of the turtle-specific body plan.</title>
        <authorList>
            <person name="Wang Z."/>
            <person name="Pascual-Anaya J."/>
            <person name="Zadissa A."/>
            <person name="Li W."/>
            <person name="Niimura Y."/>
            <person name="Huang Z."/>
            <person name="Li C."/>
            <person name="White S."/>
            <person name="Xiong Z."/>
            <person name="Fang D."/>
            <person name="Wang B."/>
            <person name="Ming Y."/>
            <person name="Chen Y."/>
            <person name="Zheng Y."/>
            <person name="Kuraku S."/>
            <person name="Pignatelli M."/>
            <person name="Herrero J."/>
            <person name="Beal K."/>
            <person name="Nozawa M."/>
            <person name="Li Q."/>
            <person name="Wang J."/>
            <person name="Zhang H."/>
            <person name="Yu L."/>
            <person name="Shigenobu S."/>
            <person name="Wang J."/>
            <person name="Liu J."/>
            <person name="Flicek P."/>
            <person name="Searle S."/>
            <person name="Wang J."/>
            <person name="Kuratani S."/>
            <person name="Yin Y."/>
            <person name="Aken B."/>
            <person name="Zhang G."/>
            <person name="Irie N."/>
        </authorList>
    </citation>
    <scope>NUCLEOTIDE SEQUENCE [LARGE SCALE GENOMIC DNA]</scope>
</reference>
<feature type="compositionally biased region" description="Basic and acidic residues" evidence="18">
    <location>
        <begin position="1150"/>
        <end position="1171"/>
    </location>
</feature>
<dbReference type="EMBL" id="KB543575">
    <property type="protein sequence ID" value="EMP31765.1"/>
    <property type="molecule type" value="Genomic_DNA"/>
</dbReference>
<dbReference type="InterPro" id="IPR002194">
    <property type="entry name" value="Chaperonin_TCP-1_CS"/>
</dbReference>
<dbReference type="Proteomes" id="UP000031443">
    <property type="component" value="Unassembled WGS sequence"/>
</dbReference>
<dbReference type="Gene3D" id="1.10.560.10">
    <property type="entry name" value="GroEL-like equatorial domain"/>
    <property type="match status" value="1"/>
</dbReference>
<keyword evidence="12" id="KW-0206">Cytoskeleton</keyword>
<dbReference type="PANTHER" id="PTHR21501">
    <property type="entry name" value="PROTEIN FAM-161"/>
    <property type="match status" value="1"/>
</dbReference>
<evidence type="ECO:0000256" key="10">
    <source>
        <dbReference type="ARBA" id="ARBA00023069"/>
    </source>
</evidence>
<dbReference type="GO" id="GO:0140662">
    <property type="term" value="F:ATP-dependent protein folding chaperone"/>
    <property type="evidence" value="ECO:0007669"/>
    <property type="project" value="InterPro"/>
</dbReference>
<dbReference type="InterPro" id="IPR012717">
    <property type="entry name" value="Chap_CCT_delta"/>
</dbReference>
<evidence type="ECO:0000256" key="2">
    <source>
        <dbReference type="ARBA" id="ARBA00004120"/>
    </source>
</evidence>
<dbReference type="Gene3D" id="3.30.260.10">
    <property type="entry name" value="TCP-1-like chaperonin intermediate domain"/>
    <property type="match status" value="1"/>
</dbReference>
<dbReference type="GO" id="GO:0005524">
    <property type="term" value="F:ATP binding"/>
    <property type="evidence" value="ECO:0007669"/>
    <property type="project" value="UniProtKB-KW"/>
</dbReference>
<organism evidence="19 20">
    <name type="scientific">Chelonia mydas</name>
    <name type="common">Green sea-turtle</name>
    <name type="synonym">Chelonia agassizi</name>
    <dbReference type="NCBI Taxonomy" id="8469"/>
    <lineage>
        <taxon>Eukaryota</taxon>
        <taxon>Metazoa</taxon>
        <taxon>Chordata</taxon>
        <taxon>Craniata</taxon>
        <taxon>Vertebrata</taxon>
        <taxon>Euteleostomi</taxon>
        <taxon>Archelosauria</taxon>
        <taxon>Testudinata</taxon>
        <taxon>Testudines</taxon>
        <taxon>Cryptodira</taxon>
        <taxon>Durocryptodira</taxon>
        <taxon>Americhelydia</taxon>
        <taxon>Chelonioidea</taxon>
        <taxon>Cheloniidae</taxon>
        <taxon>Chelonia</taxon>
    </lineage>
</organism>
<evidence type="ECO:0000313" key="20">
    <source>
        <dbReference type="Proteomes" id="UP000031443"/>
    </source>
</evidence>
<feature type="compositionally biased region" description="Acidic residues" evidence="18">
    <location>
        <begin position="1209"/>
        <end position="1238"/>
    </location>
</feature>
<comment type="similarity">
    <text evidence="3">Belongs to the FAM161 family.</text>
</comment>
<keyword evidence="6 16" id="KW-0547">Nucleotide-binding</keyword>
<dbReference type="GO" id="GO:0051082">
    <property type="term" value="F:unfolded protein binding"/>
    <property type="evidence" value="ECO:0007669"/>
    <property type="project" value="InterPro"/>
</dbReference>
<name>M7B899_CHEMY</name>
<dbReference type="GO" id="GO:0016887">
    <property type="term" value="F:ATP hydrolysis activity"/>
    <property type="evidence" value="ECO:0007669"/>
    <property type="project" value="InterPro"/>
</dbReference>
<evidence type="ECO:0000256" key="6">
    <source>
        <dbReference type="ARBA" id="ARBA00022741"/>
    </source>
</evidence>
<keyword evidence="7" id="KW-0970">Cilium biogenesis/degradation</keyword>
<dbReference type="SUPFAM" id="SSF52029">
    <property type="entry name" value="GroEL apical domain-like"/>
    <property type="match status" value="1"/>
</dbReference>
<keyword evidence="8 16" id="KW-0067">ATP-binding</keyword>
<evidence type="ECO:0000256" key="14">
    <source>
        <dbReference type="ARBA" id="ARBA00037165"/>
    </source>
</evidence>
<gene>
    <name evidence="19" type="ORF">UY3_11105</name>
</gene>
<comment type="catalytic activity">
    <reaction evidence="15">
        <text>ATP + H2O = ADP + phosphate + H(+)</text>
        <dbReference type="Rhea" id="RHEA:13065"/>
        <dbReference type="ChEBI" id="CHEBI:15377"/>
        <dbReference type="ChEBI" id="CHEBI:15378"/>
        <dbReference type="ChEBI" id="CHEBI:30616"/>
        <dbReference type="ChEBI" id="CHEBI:43474"/>
        <dbReference type="ChEBI" id="CHEBI:456216"/>
    </reaction>
</comment>
<evidence type="ECO:0000256" key="7">
    <source>
        <dbReference type="ARBA" id="ARBA00022794"/>
    </source>
</evidence>
<evidence type="ECO:0000256" key="13">
    <source>
        <dbReference type="ARBA" id="ARBA00023273"/>
    </source>
</evidence>
<dbReference type="NCBIfam" id="NF041082">
    <property type="entry name" value="thermosome_alpha"/>
    <property type="match status" value="1"/>
</dbReference>
<dbReference type="GO" id="GO:0044782">
    <property type="term" value="P:cilium organization"/>
    <property type="evidence" value="ECO:0007669"/>
    <property type="project" value="TreeGrafter"/>
</dbReference>
<dbReference type="PROSITE" id="PS00995">
    <property type="entry name" value="TCP1_3"/>
    <property type="match status" value="1"/>
</dbReference>
<dbReference type="GO" id="GO:0036064">
    <property type="term" value="C:ciliary basal body"/>
    <property type="evidence" value="ECO:0007669"/>
    <property type="project" value="TreeGrafter"/>
</dbReference>
<dbReference type="InterPro" id="IPR053374">
    <property type="entry name" value="TCP-1_chaperonin"/>
</dbReference>
<evidence type="ECO:0000256" key="16">
    <source>
        <dbReference type="RuleBase" id="RU004187"/>
    </source>
</evidence>
<protein>
    <recommendedName>
        <fullName evidence="17">T-complex protein 1 subunit delta</fullName>
    </recommendedName>
</protein>
<dbReference type="InterPro" id="IPR019579">
    <property type="entry name" value="FAM161A/B"/>
</dbReference>
<dbReference type="InterPro" id="IPR027409">
    <property type="entry name" value="GroEL-like_apical_dom_sf"/>
</dbReference>
<evidence type="ECO:0000256" key="4">
    <source>
        <dbReference type="ARBA" id="ARBA00008020"/>
    </source>
</evidence>
<dbReference type="CDD" id="cd03338">
    <property type="entry name" value="TCP1_delta"/>
    <property type="match status" value="1"/>
</dbReference>
<keyword evidence="11 16" id="KW-0143">Chaperone</keyword>
<dbReference type="InterPro" id="IPR002423">
    <property type="entry name" value="Cpn60/GroEL/TCP-1"/>
</dbReference>
<proteinExistence type="inferred from homology"/>
<dbReference type="InterPro" id="IPR027410">
    <property type="entry name" value="TCP-1-like_intermed_sf"/>
</dbReference>
<keyword evidence="5" id="KW-0963">Cytoplasm</keyword>